<dbReference type="Proteomes" id="UP001597326">
    <property type="component" value="Unassembled WGS sequence"/>
</dbReference>
<accession>A0ABW4RVQ7</accession>
<evidence type="ECO:0000256" key="1">
    <source>
        <dbReference type="SAM" id="Phobius"/>
    </source>
</evidence>
<keyword evidence="1" id="KW-0812">Transmembrane</keyword>
<comment type="caution">
    <text evidence="2">The sequence shown here is derived from an EMBL/GenBank/DDBJ whole genome shotgun (WGS) entry which is preliminary data.</text>
</comment>
<evidence type="ECO:0000313" key="3">
    <source>
        <dbReference type="Proteomes" id="UP001597326"/>
    </source>
</evidence>
<keyword evidence="1" id="KW-0472">Membrane</keyword>
<organism evidence="2 3">
    <name type="scientific">Luteococcus peritonei</name>
    <dbReference type="NCBI Taxonomy" id="88874"/>
    <lineage>
        <taxon>Bacteria</taxon>
        <taxon>Bacillati</taxon>
        <taxon>Actinomycetota</taxon>
        <taxon>Actinomycetes</taxon>
        <taxon>Propionibacteriales</taxon>
        <taxon>Propionibacteriaceae</taxon>
        <taxon>Luteococcus</taxon>
    </lineage>
</organism>
<dbReference type="EMBL" id="JBHUFZ010000016">
    <property type="protein sequence ID" value="MFD1890120.1"/>
    <property type="molecule type" value="Genomic_DNA"/>
</dbReference>
<protein>
    <submittedName>
        <fullName evidence="2">Uncharacterized protein</fullName>
    </submittedName>
</protein>
<dbReference type="RefSeq" id="WP_343873083.1">
    <property type="nucleotide sequence ID" value="NZ_BAAAIX010000013.1"/>
</dbReference>
<reference evidence="3" key="1">
    <citation type="journal article" date="2019" name="Int. J. Syst. Evol. Microbiol.">
        <title>The Global Catalogue of Microorganisms (GCM) 10K type strain sequencing project: providing services to taxonomists for standard genome sequencing and annotation.</title>
        <authorList>
            <consortium name="The Broad Institute Genomics Platform"/>
            <consortium name="The Broad Institute Genome Sequencing Center for Infectious Disease"/>
            <person name="Wu L."/>
            <person name="Ma J."/>
        </authorList>
    </citation>
    <scope>NUCLEOTIDE SEQUENCE [LARGE SCALE GENOMIC DNA]</scope>
    <source>
        <strain evidence="3">CAIM 431</strain>
    </source>
</reference>
<proteinExistence type="predicted"/>
<evidence type="ECO:0000313" key="2">
    <source>
        <dbReference type="EMBL" id="MFD1890120.1"/>
    </source>
</evidence>
<name>A0ABW4RVQ7_9ACTN</name>
<keyword evidence="1" id="KW-1133">Transmembrane helix</keyword>
<keyword evidence="3" id="KW-1185">Reference proteome</keyword>
<sequence>MTTDDGPIISRREALYQVLGVGVLTFVAMVPFLYFTLHLGWVQTVGRAAVTALVCALLSPLGLIAGRWSSRRRTGGHPEG</sequence>
<feature type="transmembrane region" description="Helical" evidence="1">
    <location>
        <begin position="14"/>
        <end position="35"/>
    </location>
</feature>
<gene>
    <name evidence="2" type="ORF">ACFSCS_07975</name>
</gene>
<feature type="transmembrane region" description="Helical" evidence="1">
    <location>
        <begin position="41"/>
        <end position="64"/>
    </location>
</feature>